<feature type="domain" description="Peroxisomal membrane protein PEX14-like KPWE" evidence="17">
    <location>
        <begin position="337"/>
        <end position="385"/>
    </location>
</feature>
<evidence type="ECO:0000313" key="20">
    <source>
        <dbReference type="Proteomes" id="UP000639772"/>
    </source>
</evidence>
<dbReference type="Pfam" id="PF04695">
    <property type="entry name" value="Pex14_N"/>
    <property type="match status" value="1"/>
</dbReference>
<keyword evidence="4" id="KW-0812">Transmembrane</keyword>
<dbReference type="Pfam" id="PF23020">
    <property type="entry name" value="PEX14-like_2nd"/>
    <property type="match status" value="1"/>
</dbReference>
<dbReference type="InterPro" id="IPR025655">
    <property type="entry name" value="PEX14"/>
</dbReference>
<dbReference type="GO" id="GO:0005102">
    <property type="term" value="F:signaling receptor binding"/>
    <property type="evidence" value="ECO:0007669"/>
    <property type="project" value="TreeGrafter"/>
</dbReference>
<feature type="compositionally biased region" description="Polar residues" evidence="15">
    <location>
        <begin position="387"/>
        <end position="403"/>
    </location>
</feature>
<comment type="function">
    <text evidence="12 14">Component of the PEX13-PEX14 docking complex, a translocon channel that specifically mediates the import of peroxisomal cargo proteins bound to PEX5 receptor. The PEX13-PEX14 docking complex forms a large import pore which can be opened to a diameter of about 9 nm. Mechanistically, PEX5 receptor along with cargo proteins associates with the PEX14 subunit of the PEX13-PEX14 docking complex in the cytosol, leading to the insertion of the receptor into the organelle membrane with the concomitant translocation of the cargo into the peroxisome matrix.</text>
</comment>
<keyword evidence="6" id="KW-1133">Transmembrane helix</keyword>
<keyword evidence="3 14" id="KW-0813">Transport</keyword>
<evidence type="ECO:0000256" key="15">
    <source>
        <dbReference type="SAM" id="MobiDB-lite"/>
    </source>
</evidence>
<dbReference type="Gene3D" id="1.10.10.10">
    <property type="entry name" value="Winged helix-like DNA-binding domain superfamily/Winged helix DNA-binding domain"/>
    <property type="match status" value="1"/>
</dbReference>
<evidence type="ECO:0000259" key="16">
    <source>
        <dbReference type="Pfam" id="PF04695"/>
    </source>
</evidence>
<dbReference type="OrthoDB" id="441517at2759"/>
<feature type="compositionally biased region" description="Polar residues" evidence="15">
    <location>
        <begin position="27"/>
        <end position="43"/>
    </location>
</feature>
<evidence type="ECO:0000256" key="10">
    <source>
        <dbReference type="ARBA" id="ARBA00029502"/>
    </source>
</evidence>
<gene>
    <name evidence="19" type="ORF">HPP92_021465</name>
</gene>
<evidence type="ECO:0000256" key="5">
    <source>
        <dbReference type="ARBA" id="ARBA00022927"/>
    </source>
</evidence>
<dbReference type="InterPro" id="IPR054154">
    <property type="entry name" value="PEX14-like_M_plants"/>
</dbReference>
<feature type="domain" description="Peroxisome membrane anchor protein Pex14p N-terminal" evidence="16">
    <location>
        <begin position="53"/>
        <end position="97"/>
    </location>
</feature>
<feature type="region of interest" description="Disordered" evidence="15">
    <location>
        <begin position="363"/>
        <end position="409"/>
    </location>
</feature>
<evidence type="ECO:0000256" key="6">
    <source>
        <dbReference type="ARBA" id="ARBA00022989"/>
    </source>
</evidence>
<dbReference type="GO" id="GO:0016560">
    <property type="term" value="P:protein import into peroxisome matrix, docking"/>
    <property type="evidence" value="ECO:0007669"/>
    <property type="project" value="UniProtKB-UniRule"/>
</dbReference>
<dbReference type="GO" id="GO:0005778">
    <property type="term" value="C:peroxisomal membrane"/>
    <property type="evidence" value="ECO:0007669"/>
    <property type="project" value="UniProtKB-SubCell"/>
</dbReference>
<keyword evidence="5 14" id="KW-0653">Protein transport</keyword>
<evidence type="ECO:0000256" key="2">
    <source>
        <dbReference type="ARBA" id="ARBA00005443"/>
    </source>
</evidence>
<feature type="region of interest" description="Disordered" evidence="15">
    <location>
        <begin position="96"/>
        <end position="116"/>
    </location>
</feature>
<dbReference type="InterPro" id="IPR040554">
    <property type="entry name" value="KPWE_PEX14_dom"/>
</dbReference>
<reference evidence="19 20" key="1">
    <citation type="journal article" date="2020" name="Nat. Food">
        <title>A phased Vanilla planifolia genome enables genetic improvement of flavour and production.</title>
        <authorList>
            <person name="Hasing T."/>
            <person name="Tang H."/>
            <person name="Brym M."/>
            <person name="Khazi F."/>
            <person name="Huang T."/>
            <person name="Chambers A.H."/>
        </authorList>
    </citation>
    <scope>NUCLEOTIDE SEQUENCE [LARGE SCALE GENOMIC DNA]</scope>
    <source>
        <tissue evidence="19">Leaf</tissue>
    </source>
</reference>
<evidence type="ECO:0000256" key="12">
    <source>
        <dbReference type="ARBA" id="ARBA00053920"/>
    </source>
</evidence>
<dbReference type="GO" id="GO:1990429">
    <property type="term" value="C:peroxisomal importomer complex"/>
    <property type="evidence" value="ECO:0007669"/>
    <property type="project" value="TreeGrafter"/>
</dbReference>
<feature type="region of interest" description="Disordered" evidence="15">
    <location>
        <begin position="1"/>
        <end position="52"/>
    </location>
</feature>
<evidence type="ECO:0000313" key="19">
    <source>
        <dbReference type="EMBL" id="KAG0462989.1"/>
    </source>
</evidence>
<dbReference type="AlphaFoldDB" id="A0A835Q4N5"/>
<dbReference type="PANTHER" id="PTHR23058">
    <property type="entry name" value="PEROXISOMAL MEMBRANE PROTEIN PEX14"/>
    <property type="match status" value="1"/>
</dbReference>
<proteinExistence type="inferred from homology"/>
<dbReference type="FunFam" id="1.10.10.10:FF:000217">
    <property type="entry name" value="Peroxisomal membrane protein PEX14"/>
    <property type="match status" value="1"/>
</dbReference>
<comment type="subunit">
    <text evidence="13">Interacts with PEX13; forming the PEX13-PEX14 docking complex. Interacts with PEX5 (via WxxxF/Y motifs).</text>
</comment>
<sequence>MAAQSVSSPGSGGDKKPLGEGPELSEPSGQIAQNEDAHGSQTKVPFIPPEPMREDQVQNAVKFLSHPKVRGSPVIYRRSFLERKGLTKEEIDEAFRRVPDPPPNSTAADTVAANQEPKASASLQAQAPFNLRILQLLKLELFLWLQFTERTGLNWSHALLAVGLLSASGAGTAMLFKKAVLPRVKAWIRKVAIENNVSVKEDTNKSLAEETAEAAKAAASAAALVATASQELLNSKNQERKYFEAFMGMIDVQVKEMKSMSDAIQRLEKAKEQDKLVTEYAQYATANGTTNNSWRTSQVTQTDSLLNQVKVNGTTNTDYGAVKHSVTPTSVEPVTAPHSKSYMEIMEMVQRGEKPPNIREINDMPPNPNQPPSKPLIAPRTKPWEFPQQTSAPSPIENVQSKDVSSEPWWRRKTVQITELESELESTKHLPSSQRSWVPPQPPSVIMPEAAAAIRHPKPLPPPAHKQHSEDDKTSAVSGDWDGLAPNTSGPVVEEEPSASVPIAGKHNEIEEERDDGIQVM</sequence>
<evidence type="ECO:0000259" key="17">
    <source>
        <dbReference type="Pfam" id="PF17733"/>
    </source>
</evidence>
<feature type="compositionally biased region" description="Pro residues" evidence="15">
    <location>
        <begin position="365"/>
        <end position="374"/>
    </location>
</feature>
<evidence type="ECO:0000256" key="14">
    <source>
        <dbReference type="RuleBase" id="RU367032"/>
    </source>
</evidence>
<evidence type="ECO:0000256" key="11">
    <source>
        <dbReference type="ARBA" id="ARBA00029691"/>
    </source>
</evidence>
<dbReference type="EMBL" id="JADCNM010000011">
    <property type="protein sequence ID" value="KAG0462989.1"/>
    <property type="molecule type" value="Genomic_DNA"/>
</dbReference>
<name>A0A835Q4N5_VANPL</name>
<evidence type="ECO:0000256" key="4">
    <source>
        <dbReference type="ARBA" id="ARBA00022692"/>
    </source>
</evidence>
<dbReference type="PANTHER" id="PTHR23058:SF0">
    <property type="entry name" value="PEROXISOMAL MEMBRANE PROTEIN PEX14"/>
    <property type="match status" value="1"/>
</dbReference>
<comment type="caution">
    <text evidence="19">The sequence shown here is derived from an EMBL/GenBank/DDBJ whole genome shotgun (WGS) entry which is preliminary data.</text>
</comment>
<evidence type="ECO:0000256" key="3">
    <source>
        <dbReference type="ARBA" id="ARBA00022448"/>
    </source>
</evidence>
<evidence type="ECO:0000256" key="9">
    <source>
        <dbReference type="ARBA" id="ARBA00023140"/>
    </source>
</evidence>
<comment type="subcellular location">
    <subcellularLocation>
        <location evidence="1">Peroxisome membrane</location>
        <topology evidence="1">Single-pass membrane protein</topology>
    </subcellularLocation>
</comment>
<keyword evidence="7" id="KW-0811">Translocation</keyword>
<evidence type="ECO:0000256" key="7">
    <source>
        <dbReference type="ARBA" id="ARBA00023010"/>
    </source>
</evidence>
<protein>
    <recommendedName>
        <fullName evidence="10 14">Peroxisomal membrane protein PEX14</fullName>
    </recommendedName>
    <alternativeName>
        <fullName evidence="11 14">Peroxin-14</fullName>
    </alternativeName>
</protein>
<dbReference type="Pfam" id="PF17733">
    <property type="entry name" value="KPWE_dom"/>
    <property type="match status" value="1"/>
</dbReference>
<feature type="domain" description="Peroxisomal membrane protein PEX14 central plants" evidence="18">
    <location>
        <begin position="153"/>
        <end position="268"/>
    </location>
</feature>
<dbReference type="InterPro" id="IPR006785">
    <property type="entry name" value="Pex14_N"/>
</dbReference>
<evidence type="ECO:0000259" key="18">
    <source>
        <dbReference type="Pfam" id="PF23020"/>
    </source>
</evidence>
<dbReference type="Proteomes" id="UP000639772">
    <property type="component" value="Chromosome 11"/>
</dbReference>
<dbReference type="InterPro" id="IPR036388">
    <property type="entry name" value="WH-like_DNA-bd_sf"/>
</dbReference>
<organism evidence="19 20">
    <name type="scientific">Vanilla planifolia</name>
    <name type="common">Vanilla</name>
    <dbReference type="NCBI Taxonomy" id="51239"/>
    <lineage>
        <taxon>Eukaryota</taxon>
        <taxon>Viridiplantae</taxon>
        <taxon>Streptophyta</taxon>
        <taxon>Embryophyta</taxon>
        <taxon>Tracheophyta</taxon>
        <taxon>Spermatophyta</taxon>
        <taxon>Magnoliopsida</taxon>
        <taxon>Liliopsida</taxon>
        <taxon>Asparagales</taxon>
        <taxon>Orchidaceae</taxon>
        <taxon>Vanilloideae</taxon>
        <taxon>Vanilleae</taxon>
        <taxon>Vanilla</taxon>
    </lineage>
</organism>
<evidence type="ECO:0000256" key="8">
    <source>
        <dbReference type="ARBA" id="ARBA00023136"/>
    </source>
</evidence>
<comment type="similarity">
    <text evidence="2 14">Belongs to the peroxin-14 family.</text>
</comment>
<keyword evidence="8 14" id="KW-0472">Membrane</keyword>
<accession>A0A835Q4N5</accession>
<evidence type="ECO:0000256" key="13">
    <source>
        <dbReference type="ARBA" id="ARBA00064754"/>
    </source>
</evidence>
<keyword evidence="9 14" id="KW-0576">Peroxisome</keyword>
<evidence type="ECO:0000256" key="1">
    <source>
        <dbReference type="ARBA" id="ARBA00004549"/>
    </source>
</evidence>
<feature type="region of interest" description="Disordered" evidence="15">
    <location>
        <begin position="423"/>
        <end position="521"/>
    </location>
</feature>